<feature type="active site" evidence="3">
    <location>
        <position position="286"/>
    </location>
</feature>
<comment type="similarity">
    <text evidence="1 4">Belongs to the peptidase A1 family.</text>
</comment>
<dbReference type="InterPro" id="IPR001461">
    <property type="entry name" value="Aspartic_peptidase_A1"/>
</dbReference>
<feature type="chain" id="PRO_5015335117" description="Peptidase A1 domain-containing protein" evidence="5">
    <location>
        <begin position="18"/>
        <end position="414"/>
    </location>
</feature>
<keyword evidence="5" id="KW-0732">Signal</keyword>
<dbReference type="PROSITE" id="PS51767">
    <property type="entry name" value="PEPTIDASE_A1"/>
    <property type="match status" value="1"/>
</dbReference>
<evidence type="ECO:0000256" key="4">
    <source>
        <dbReference type="RuleBase" id="RU000454"/>
    </source>
</evidence>
<dbReference type="GO" id="GO:0006508">
    <property type="term" value="P:proteolysis"/>
    <property type="evidence" value="ECO:0007669"/>
    <property type="project" value="UniProtKB-KW"/>
</dbReference>
<dbReference type="Gene3D" id="2.40.70.10">
    <property type="entry name" value="Acid Proteases"/>
    <property type="match status" value="2"/>
</dbReference>
<evidence type="ECO:0000313" key="7">
    <source>
        <dbReference type="EMBL" id="PSR75644.1"/>
    </source>
</evidence>
<feature type="domain" description="Peptidase A1" evidence="6">
    <location>
        <begin position="87"/>
        <end position="404"/>
    </location>
</feature>
<dbReference type="AlphaFoldDB" id="A0A2R6NS17"/>
<dbReference type="InterPro" id="IPR034164">
    <property type="entry name" value="Pepsin-like_dom"/>
</dbReference>
<dbReference type="OrthoDB" id="660550at2759"/>
<dbReference type="CDD" id="cd05471">
    <property type="entry name" value="pepsin_like"/>
    <property type="match status" value="1"/>
</dbReference>
<evidence type="ECO:0000256" key="1">
    <source>
        <dbReference type="ARBA" id="ARBA00007447"/>
    </source>
</evidence>
<dbReference type="EMBL" id="MLYV02000881">
    <property type="protein sequence ID" value="PSR75644.1"/>
    <property type="molecule type" value="Genomic_DNA"/>
</dbReference>
<dbReference type="STRING" id="98765.A0A2R6NS17"/>
<sequence length="414" mass="43525">MFSSASLLLILAITTAASPIVVRDNLVRLPFARRLKLTGTASLLELDQSRARSLKNQFRNKFNHKQLKNVLTASTFPVPVTNGVVSYTVDVQIGSPPTTYTLIVDTGSSNTWVGADPSNPYVETSTSIDTGEEVFVEYGSGLFIGEEFIDTITVGNLTIPNQSIGASELAFGFDGVDGILGLGPTDLTEGTTDDGGEVPTVTDNALTLGLIGTNQVGISFEPTTSISDVNGEIIFGGTDSSKHTGDIQFVPITSTSPASDYVGIDQTITYGTSKTPILSATAGITDTGTTLLLIASDALARYQTATGAVSDEDTGLLKITSAQYANLQSLFFQIGSETFEFTANAQIFPRALNTAIGGDANSIYLIVGDLGSDSGEGLDFINGMSFLERFYTVFDSSNAQFGIATTSFTTATSN</sequence>
<proteinExistence type="inferred from homology"/>
<dbReference type="Pfam" id="PF00026">
    <property type="entry name" value="Asp"/>
    <property type="match status" value="1"/>
</dbReference>
<dbReference type="InterPro" id="IPR021109">
    <property type="entry name" value="Peptidase_aspartic_dom_sf"/>
</dbReference>
<evidence type="ECO:0000259" key="6">
    <source>
        <dbReference type="PROSITE" id="PS51767"/>
    </source>
</evidence>
<evidence type="ECO:0000256" key="3">
    <source>
        <dbReference type="PIRSR" id="PIRSR601461-1"/>
    </source>
</evidence>
<dbReference type="InterPro" id="IPR001969">
    <property type="entry name" value="Aspartic_peptidase_AS"/>
</dbReference>
<name>A0A2R6NS17_9APHY</name>
<evidence type="ECO:0000256" key="2">
    <source>
        <dbReference type="ARBA" id="ARBA00022750"/>
    </source>
</evidence>
<organism evidence="7 8">
    <name type="scientific">Hermanssonia centrifuga</name>
    <dbReference type="NCBI Taxonomy" id="98765"/>
    <lineage>
        <taxon>Eukaryota</taxon>
        <taxon>Fungi</taxon>
        <taxon>Dikarya</taxon>
        <taxon>Basidiomycota</taxon>
        <taxon>Agaricomycotina</taxon>
        <taxon>Agaricomycetes</taxon>
        <taxon>Polyporales</taxon>
        <taxon>Meruliaceae</taxon>
        <taxon>Hermanssonia</taxon>
    </lineage>
</organism>
<gene>
    <name evidence="7" type="ORF">PHLCEN_2v8935</name>
</gene>
<keyword evidence="2 4" id="KW-0064">Aspartyl protease</keyword>
<keyword evidence="4" id="KW-0645">Protease</keyword>
<protein>
    <recommendedName>
        <fullName evidence="6">Peptidase A1 domain-containing protein</fullName>
    </recommendedName>
</protein>
<dbReference type="PANTHER" id="PTHR47966:SF51">
    <property type="entry name" value="BETA-SITE APP-CLEAVING ENZYME, ISOFORM A-RELATED"/>
    <property type="match status" value="1"/>
</dbReference>
<feature type="active site" evidence="3">
    <location>
        <position position="105"/>
    </location>
</feature>
<dbReference type="Proteomes" id="UP000186601">
    <property type="component" value="Unassembled WGS sequence"/>
</dbReference>
<dbReference type="PRINTS" id="PR00792">
    <property type="entry name" value="PEPSIN"/>
</dbReference>
<feature type="signal peptide" evidence="5">
    <location>
        <begin position="1"/>
        <end position="17"/>
    </location>
</feature>
<comment type="caution">
    <text evidence="7">The sequence shown here is derived from an EMBL/GenBank/DDBJ whole genome shotgun (WGS) entry which is preliminary data.</text>
</comment>
<keyword evidence="4" id="KW-0378">Hydrolase</keyword>
<keyword evidence="8" id="KW-1185">Reference proteome</keyword>
<dbReference type="InterPro" id="IPR033121">
    <property type="entry name" value="PEPTIDASE_A1"/>
</dbReference>
<evidence type="ECO:0000313" key="8">
    <source>
        <dbReference type="Proteomes" id="UP000186601"/>
    </source>
</evidence>
<dbReference type="PROSITE" id="PS00141">
    <property type="entry name" value="ASP_PROTEASE"/>
    <property type="match status" value="1"/>
</dbReference>
<reference evidence="7 8" key="1">
    <citation type="submission" date="2018-02" db="EMBL/GenBank/DDBJ databases">
        <title>Genome sequence of the basidiomycete white-rot fungus Phlebia centrifuga.</title>
        <authorList>
            <person name="Granchi Z."/>
            <person name="Peng M."/>
            <person name="de Vries R.P."/>
            <person name="Hilden K."/>
            <person name="Makela M.R."/>
            <person name="Grigoriev I."/>
            <person name="Riley R."/>
        </authorList>
    </citation>
    <scope>NUCLEOTIDE SEQUENCE [LARGE SCALE GENOMIC DNA]</scope>
    <source>
        <strain evidence="7 8">FBCC195</strain>
    </source>
</reference>
<dbReference type="GO" id="GO:0004190">
    <property type="term" value="F:aspartic-type endopeptidase activity"/>
    <property type="evidence" value="ECO:0007669"/>
    <property type="project" value="UniProtKB-KW"/>
</dbReference>
<dbReference type="PANTHER" id="PTHR47966">
    <property type="entry name" value="BETA-SITE APP-CLEAVING ENZYME, ISOFORM A-RELATED"/>
    <property type="match status" value="1"/>
</dbReference>
<dbReference type="SUPFAM" id="SSF50630">
    <property type="entry name" value="Acid proteases"/>
    <property type="match status" value="1"/>
</dbReference>
<evidence type="ECO:0000256" key="5">
    <source>
        <dbReference type="SAM" id="SignalP"/>
    </source>
</evidence>
<accession>A0A2R6NS17</accession>